<dbReference type="Proteomes" id="UP000029453">
    <property type="component" value="Unassembled WGS sequence"/>
</dbReference>
<evidence type="ECO:0000313" key="1">
    <source>
        <dbReference type="EMBL" id="GAC43691.1"/>
    </source>
</evidence>
<dbReference type="GO" id="GO:0032259">
    <property type="term" value="P:methylation"/>
    <property type="evidence" value="ECO:0007669"/>
    <property type="project" value="UniProtKB-KW"/>
</dbReference>
<dbReference type="GO" id="GO:0008168">
    <property type="term" value="F:methyltransferase activity"/>
    <property type="evidence" value="ECO:0007669"/>
    <property type="project" value="UniProtKB-KW"/>
</dbReference>
<evidence type="ECO:0000313" key="2">
    <source>
        <dbReference type="Proteomes" id="UP000029453"/>
    </source>
</evidence>
<sequence length="225" mass="26935">MLENKVLYSEKVKDLCKVFDVDLSVLKKDVPEEDWDEDFFLIDKCDFFKKEICINNRFISKESPYKEKIHWIDIFPMAIPIEGRFPQLEIFYMPDDKHGLNPLYFQEEKKFLNVLSKLWAYSSIYLESSIFRDTELLHEMQEHEQFQSTNQLYSKESIVTIDEWKVLEYLLALSFKNQIYTCIYFTDLRIIAWIGSLGATLYICDKEQENFVRTICTTEGLYLLK</sequence>
<keyword evidence="1" id="KW-0808">Transferase</keyword>
<accession>M9LR66</accession>
<protein>
    <submittedName>
        <fullName evidence="1">Methyltransferase</fullName>
    </submittedName>
</protein>
<comment type="caution">
    <text evidence="1">The sequence shown here is derived from an EMBL/GenBank/DDBJ whole genome shotgun (WGS) entry which is preliminary data.</text>
</comment>
<dbReference type="OrthoDB" id="2671019at2"/>
<organism evidence="1 2">
    <name type="scientific">Paenibacillus popilliae ATCC 14706</name>
    <dbReference type="NCBI Taxonomy" id="1212764"/>
    <lineage>
        <taxon>Bacteria</taxon>
        <taxon>Bacillati</taxon>
        <taxon>Bacillota</taxon>
        <taxon>Bacilli</taxon>
        <taxon>Bacillales</taxon>
        <taxon>Paenibacillaceae</taxon>
        <taxon>Paenibacillus</taxon>
    </lineage>
</organism>
<proteinExistence type="predicted"/>
<keyword evidence="1" id="KW-0489">Methyltransferase</keyword>
<reference evidence="1 2" key="1">
    <citation type="submission" date="2012-10" db="EMBL/GenBank/DDBJ databases">
        <title>Draft Genome Sequence of Paenibacillus popilliae ATCC 14706T.</title>
        <authorList>
            <person name="Iiyama K."/>
            <person name="Mori K."/>
            <person name="Mon H."/>
            <person name="Chieda Y."/>
            <person name="Lee J.M."/>
            <person name="Kusakabe T."/>
            <person name="Tashiro K."/>
            <person name="Asano S."/>
            <person name="Yasunaga-Aoki C."/>
            <person name="Shimizu S."/>
        </authorList>
    </citation>
    <scope>NUCLEOTIDE SEQUENCE [LARGE SCALE GENOMIC DNA]</scope>
    <source>
        <strain evidence="1 2">ATCC 14706</strain>
    </source>
</reference>
<keyword evidence="2" id="KW-1185">Reference proteome</keyword>
<name>M9LR66_PAEPP</name>
<dbReference type="AlphaFoldDB" id="M9LR66"/>
<gene>
    <name evidence="1" type="ORF">PPOP_3091</name>
</gene>
<dbReference type="EMBL" id="BALG01000242">
    <property type="protein sequence ID" value="GAC43691.1"/>
    <property type="molecule type" value="Genomic_DNA"/>
</dbReference>